<feature type="compositionally biased region" description="Gly residues" evidence="1">
    <location>
        <begin position="57"/>
        <end position="70"/>
    </location>
</feature>
<evidence type="ECO:0000313" key="3">
    <source>
        <dbReference type="Proteomes" id="UP001497482"/>
    </source>
</evidence>
<proteinExistence type="predicted"/>
<name>A0AAV2KE17_KNICA</name>
<sequence length="138" mass="15301">MPIQKTEQRIYPLYLPHLKMDAEMSDTENKTSPAAPEKQLSENKTRGRGAKLRGRGGRGGMRSGMRGGRGMIKAFGHPGHVRGPMYDGPFNGFPPMRGMGRMRPYPDPSGHRGRGLMGPPRPPPPPMHLRGPFPPMHR</sequence>
<dbReference type="Proteomes" id="UP001497482">
    <property type="component" value="Chromosome 17"/>
</dbReference>
<dbReference type="EMBL" id="OZ035839">
    <property type="protein sequence ID" value="CAL1586556.1"/>
    <property type="molecule type" value="Genomic_DNA"/>
</dbReference>
<protein>
    <submittedName>
        <fullName evidence="2">Uncharacterized protein</fullName>
    </submittedName>
</protein>
<organism evidence="2 3">
    <name type="scientific">Knipowitschia caucasica</name>
    <name type="common">Caucasian dwarf goby</name>
    <name type="synonym">Pomatoschistus caucasicus</name>
    <dbReference type="NCBI Taxonomy" id="637954"/>
    <lineage>
        <taxon>Eukaryota</taxon>
        <taxon>Metazoa</taxon>
        <taxon>Chordata</taxon>
        <taxon>Craniata</taxon>
        <taxon>Vertebrata</taxon>
        <taxon>Euteleostomi</taxon>
        <taxon>Actinopterygii</taxon>
        <taxon>Neopterygii</taxon>
        <taxon>Teleostei</taxon>
        <taxon>Neoteleostei</taxon>
        <taxon>Acanthomorphata</taxon>
        <taxon>Gobiaria</taxon>
        <taxon>Gobiiformes</taxon>
        <taxon>Gobioidei</taxon>
        <taxon>Gobiidae</taxon>
        <taxon>Gobiinae</taxon>
        <taxon>Knipowitschia</taxon>
    </lineage>
</organism>
<dbReference type="AlphaFoldDB" id="A0AAV2KE17"/>
<evidence type="ECO:0000256" key="1">
    <source>
        <dbReference type="SAM" id="MobiDB-lite"/>
    </source>
</evidence>
<gene>
    <name evidence="2" type="ORF">KC01_LOCUS16597</name>
</gene>
<feature type="compositionally biased region" description="Pro residues" evidence="1">
    <location>
        <begin position="119"/>
        <end position="138"/>
    </location>
</feature>
<keyword evidence="3" id="KW-1185">Reference proteome</keyword>
<accession>A0AAV2KE17</accession>
<evidence type="ECO:0000313" key="2">
    <source>
        <dbReference type="EMBL" id="CAL1586556.1"/>
    </source>
</evidence>
<feature type="region of interest" description="Disordered" evidence="1">
    <location>
        <begin position="22"/>
        <end position="138"/>
    </location>
</feature>
<reference evidence="2 3" key="1">
    <citation type="submission" date="2024-04" db="EMBL/GenBank/DDBJ databases">
        <authorList>
            <person name="Waldvogel A.-M."/>
            <person name="Schoenle A."/>
        </authorList>
    </citation>
    <scope>NUCLEOTIDE SEQUENCE [LARGE SCALE GENOMIC DNA]</scope>
</reference>
<feature type="compositionally biased region" description="Basic residues" evidence="1">
    <location>
        <begin position="46"/>
        <end position="56"/>
    </location>
</feature>